<proteinExistence type="predicted"/>
<accession>A0A1B4VBS5</accession>
<gene>
    <name evidence="2" type="ORF">SVA_3488</name>
</gene>
<keyword evidence="1" id="KW-0732">Signal</keyword>
<dbReference type="EMBL" id="AP014936">
    <property type="protein sequence ID" value="BAU50024.1"/>
    <property type="molecule type" value="Genomic_DNA"/>
</dbReference>
<organism evidence="2 3">
    <name type="scientific">Sulfurifustis variabilis</name>
    <dbReference type="NCBI Taxonomy" id="1675686"/>
    <lineage>
        <taxon>Bacteria</taxon>
        <taxon>Pseudomonadati</taxon>
        <taxon>Pseudomonadota</taxon>
        <taxon>Gammaproteobacteria</taxon>
        <taxon>Acidiferrobacterales</taxon>
        <taxon>Acidiferrobacteraceae</taxon>
        <taxon>Sulfurifustis</taxon>
    </lineage>
</organism>
<protein>
    <submittedName>
        <fullName evidence="2">ABC transporter periplasmic protein</fullName>
    </submittedName>
</protein>
<dbReference type="KEGG" id="sva:SVA_3488"/>
<evidence type="ECO:0000256" key="1">
    <source>
        <dbReference type="SAM" id="SignalP"/>
    </source>
</evidence>
<dbReference type="RefSeq" id="WP_096462365.1">
    <property type="nucleotide sequence ID" value="NZ_AP014936.1"/>
</dbReference>
<feature type="chain" id="PRO_5008571364" evidence="1">
    <location>
        <begin position="29"/>
        <end position="283"/>
    </location>
</feature>
<sequence length="283" mass="31021">MLHRIIPNRIRRKTAALLGAAAFTAILAAPMPDVRAAEEPFVLLIQPILSEEKTREAYGPLCAYIERLAGRPCTVLTQPNFLAYWDVIRRNNYDLVLDASHFTDYRVQKMGFSILAKIPDSVSYSLIVPDSHLVFDPTELVARRIATLGPPSIGAARLSAMFPNPLRQPVIIEVASAEEGMDLVVAKKVEAAILPTPLVSQRMSQAGGIAVVLTTEPIPHIALSASPRVAREIQERIRDGLLNAAATPAGRRMLEGIGFEKFDPATPALYANQSNILKTYWGY</sequence>
<dbReference type="AlphaFoldDB" id="A0A1B4VBS5"/>
<evidence type="ECO:0000313" key="3">
    <source>
        <dbReference type="Proteomes" id="UP000218899"/>
    </source>
</evidence>
<dbReference type="Gene3D" id="3.40.190.10">
    <property type="entry name" value="Periplasmic binding protein-like II"/>
    <property type="match status" value="1"/>
</dbReference>
<feature type="signal peptide" evidence="1">
    <location>
        <begin position="1"/>
        <end position="28"/>
    </location>
</feature>
<evidence type="ECO:0000313" key="2">
    <source>
        <dbReference type="EMBL" id="BAU50024.1"/>
    </source>
</evidence>
<dbReference type="Proteomes" id="UP000218899">
    <property type="component" value="Chromosome"/>
</dbReference>
<keyword evidence="3" id="KW-1185">Reference proteome</keyword>
<dbReference type="SUPFAM" id="SSF53850">
    <property type="entry name" value="Periplasmic binding protein-like II"/>
    <property type="match status" value="1"/>
</dbReference>
<dbReference type="OrthoDB" id="5792173at2"/>
<reference evidence="2 3" key="1">
    <citation type="submission" date="2015-08" db="EMBL/GenBank/DDBJ databases">
        <title>Complete genome sequence of Sulfurifustis variabilis.</title>
        <authorList>
            <person name="Miura A."/>
            <person name="Kojima H."/>
            <person name="Fukui M."/>
        </authorList>
    </citation>
    <scope>NUCLEOTIDE SEQUENCE [LARGE SCALE GENOMIC DNA]</scope>
    <source>
        <strain evidence="3">skN76</strain>
    </source>
</reference>
<name>A0A1B4VBS5_9GAMM</name>
<dbReference type="Pfam" id="PF12974">
    <property type="entry name" value="Phosphonate-bd"/>
    <property type="match status" value="1"/>
</dbReference>